<dbReference type="Proteomes" id="UP001215097">
    <property type="component" value="Chromosome"/>
</dbReference>
<dbReference type="InterPro" id="IPR029044">
    <property type="entry name" value="Nucleotide-diphossugar_trans"/>
</dbReference>
<dbReference type="Pfam" id="PF00535">
    <property type="entry name" value="Glycos_transf_2"/>
    <property type="match status" value="1"/>
</dbReference>
<gene>
    <name evidence="2" type="ORF">KV395_11035</name>
</gene>
<name>A0ABY7XPC8_MICLT</name>
<sequence length="364" mass="39837">MGDRGEQTPEVDVIIPVHSEMRPVRRAAASVLDHTEAAVRVTVIAHNIEKDIIVRNLGDVAADRRVRVLNLDDGIRSPAGPMNAGLDHVTAPFFAVLGSDDEFAPGAIDAWLGLQRATNASVVLAAIDLVSGRRDPFPPVRWGRRRRRLDARRDRLHYRSAPLGLLRTASHGGLRFTEGLSSGEDLAYTCALWLTGTDIAYALALPPYVGHDDAEDRVTEGSRSVERDFAFLDAVEDLDAYRRAGSADRTALAVKILRVHFFDAVRAVVLGAENISTARPHLLAVLERVAAMSPSAEALLSRADRRVIAAVRTSEDIIRIGELLDRRQRYRTFNALVPQNPLLTLHAQAPVRTLLAGLSSTTVR</sequence>
<accession>A0ABY7XPC8</accession>
<evidence type="ECO:0000313" key="3">
    <source>
        <dbReference type="Proteomes" id="UP001215097"/>
    </source>
</evidence>
<dbReference type="Gene3D" id="3.90.550.10">
    <property type="entry name" value="Spore Coat Polysaccharide Biosynthesis Protein SpsA, Chain A"/>
    <property type="match status" value="1"/>
</dbReference>
<evidence type="ECO:0000313" key="2">
    <source>
        <dbReference type="EMBL" id="WDM43746.1"/>
    </source>
</evidence>
<proteinExistence type="predicted"/>
<evidence type="ECO:0000259" key="1">
    <source>
        <dbReference type="Pfam" id="PF00535"/>
    </source>
</evidence>
<dbReference type="CDD" id="cd00761">
    <property type="entry name" value="Glyco_tranf_GTA_type"/>
    <property type="match status" value="1"/>
</dbReference>
<organism evidence="2 3">
    <name type="scientific">Microbacterium luteolum</name>
    <name type="common">Aureobacterium luteolum</name>
    <dbReference type="NCBI Taxonomy" id="69367"/>
    <lineage>
        <taxon>Bacteria</taxon>
        <taxon>Bacillati</taxon>
        <taxon>Actinomycetota</taxon>
        <taxon>Actinomycetes</taxon>
        <taxon>Micrococcales</taxon>
        <taxon>Microbacteriaceae</taxon>
        <taxon>Microbacterium</taxon>
    </lineage>
</organism>
<feature type="domain" description="Glycosyltransferase 2-like" evidence="1">
    <location>
        <begin position="13"/>
        <end position="161"/>
    </location>
</feature>
<dbReference type="RefSeq" id="WP_282213875.1">
    <property type="nucleotide sequence ID" value="NZ_BAAAUN010000001.1"/>
</dbReference>
<protein>
    <submittedName>
        <fullName evidence="2">Glycosyltransferase family 2 protein</fullName>
    </submittedName>
</protein>
<keyword evidence="3" id="KW-1185">Reference proteome</keyword>
<dbReference type="EMBL" id="CP078075">
    <property type="protein sequence ID" value="WDM43746.1"/>
    <property type="molecule type" value="Genomic_DNA"/>
</dbReference>
<reference evidence="2 3" key="1">
    <citation type="submission" date="2021-06" db="EMBL/GenBank/DDBJ databases">
        <title>Genome-based taxonomic framework of Microbacterium strains isolated from marine environment, the description of four new species and reclassification of four preexisting species.</title>
        <authorList>
            <person name="Lee S.D."/>
            <person name="Kim S.-M."/>
            <person name="Byeon Y.-S."/>
            <person name="Yang H.L."/>
            <person name="Kim I.S."/>
        </authorList>
    </citation>
    <scope>NUCLEOTIDE SEQUENCE [LARGE SCALE GENOMIC DNA]</scope>
    <source>
        <strain evidence="2 3">KACC 14465</strain>
    </source>
</reference>
<dbReference type="SUPFAM" id="SSF53448">
    <property type="entry name" value="Nucleotide-diphospho-sugar transferases"/>
    <property type="match status" value="1"/>
</dbReference>
<dbReference type="InterPro" id="IPR001173">
    <property type="entry name" value="Glyco_trans_2-like"/>
</dbReference>